<proteinExistence type="predicted"/>
<protein>
    <submittedName>
        <fullName evidence="2">ZP domain-containing protein</fullName>
    </submittedName>
</protein>
<accession>A0A1I7Y573</accession>
<dbReference type="WBParaSite" id="L893_g12851.t1">
    <property type="protein sequence ID" value="L893_g12851.t1"/>
    <property type="gene ID" value="L893_g12851"/>
</dbReference>
<name>A0A1I7Y573_9BILA</name>
<evidence type="ECO:0000313" key="2">
    <source>
        <dbReference type="WBParaSite" id="L893_g12851.t1"/>
    </source>
</evidence>
<evidence type="ECO:0000313" key="1">
    <source>
        <dbReference type="Proteomes" id="UP000095287"/>
    </source>
</evidence>
<organism evidence="1 2">
    <name type="scientific">Steinernema glaseri</name>
    <dbReference type="NCBI Taxonomy" id="37863"/>
    <lineage>
        <taxon>Eukaryota</taxon>
        <taxon>Metazoa</taxon>
        <taxon>Ecdysozoa</taxon>
        <taxon>Nematoda</taxon>
        <taxon>Chromadorea</taxon>
        <taxon>Rhabditida</taxon>
        <taxon>Tylenchina</taxon>
        <taxon>Panagrolaimomorpha</taxon>
        <taxon>Strongyloidoidea</taxon>
        <taxon>Steinernematidae</taxon>
        <taxon>Steinernema</taxon>
    </lineage>
</organism>
<sequence>MDPDYHLHHQWMDRSVTLLSSIQFFCTTNDVVITTHRYSVSVEQEGHPSNQPFMMKLAIRIHGKIIYG</sequence>
<reference evidence="2" key="1">
    <citation type="submission" date="2016-11" db="UniProtKB">
        <authorList>
            <consortium name="WormBaseParasite"/>
        </authorList>
    </citation>
    <scope>IDENTIFICATION</scope>
</reference>
<dbReference type="AlphaFoldDB" id="A0A1I7Y573"/>
<keyword evidence="1" id="KW-1185">Reference proteome</keyword>
<dbReference type="Proteomes" id="UP000095287">
    <property type="component" value="Unplaced"/>
</dbReference>